<gene>
    <name evidence="1" type="ORF">TNCT_542741</name>
</gene>
<sequence>MSDVPERLRKDVLGVFLTLTSGNCSGAQPLLRPVGQGLWMPSWRCLEKCFVLVFVT</sequence>
<evidence type="ECO:0000313" key="2">
    <source>
        <dbReference type="Proteomes" id="UP000887116"/>
    </source>
</evidence>
<comment type="caution">
    <text evidence="1">The sequence shown here is derived from an EMBL/GenBank/DDBJ whole genome shotgun (WGS) entry which is preliminary data.</text>
</comment>
<organism evidence="1 2">
    <name type="scientific">Trichonephila clavata</name>
    <name type="common">Joro spider</name>
    <name type="synonym">Nephila clavata</name>
    <dbReference type="NCBI Taxonomy" id="2740835"/>
    <lineage>
        <taxon>Eukaryota</taxon>
        <taxon>Metazoa</taxon>
        <taxon>Ecdysozoa</taxon>
        <taxon>Arthropoda</taxon>
        <taxon>Chelicerata</taxon>
        <taxon>Arachnida</taxon>
        <taxon>Araneae</taxon>
        <taxon>Araneomorphae</taxon>
        <taxon>Entelegynae</taxon>
        <taxon>Araneoidea</taxon>
        <taxon>Nephilidae</taxon>
        <taxon>Trichonephila</taxon>
    </lineage>
</organism>
<dbReference type="AlphaFoldDB" id="A0A8X6LWU2"/>
<dbReference type="Proteomes" id="UP000887116">
    <property type="component" value="Unassembled WGS sequence"/>
</dbReference>
<feature type="non-terminal residue" evidence="1">
    <location>
        <position position="56"/>
    </location>
</feature>
<proteinExistence type="predicted"/>
<protein>
    <submittedName>
        <fullName evidence="1">Uncharacterized protein</fullName>
    </submittedName>
</protein>
<reference evidence="1" key="1">
    <citation type="submission" date="2020-07" db="EMBL/GenBank/DDBJ databases">
        <title>Multicomponent nature underlies the extraordinary mechanical properties of spider dragline silk.</title>
        <authorList>
            <person name="Kono N."/>
            <person name="Nakamura H."/>
            <person name="Mori M."/>
            <person name="Yoshida Y."/>
            <person name="Ohtoshi R."/>
            <person name="Malay A.D."/>
            <person name="Moran D.A.P."/>
            <person name="Tomita M."/>
            <person name="Numata K."/>
            <person name="Arakawa K."/>
        </authorList>
    </citation>
    <scope>NUCLEOTIDE SEQUENCE</scope>
</reference>
<keyword evidence="2" id="KW-1185">Reference proteome</keyword>
<evidence type="ECO:0000313" key="1">
    <source>
        <dbReference type="EMBL" id="GFR23557.1"/>
    </source>
</evidence>
<dbReference type="EMBL" id="BMAO01018446">
    <property type="protein sequence ID" value="GFR23557.1"/>
    <property type="molecule type" value="Genomic_DNA"/>
</dbReference>
<name>A0A8X6LWU2_TRICU</name>
<accession>A0A8X6LWU2</accession>